<dbReference type="Proteomes" id="UP000007721">
    <property type="component" value="Chromosome"/>
</dbReference>
<protein>
    <submittedName>
        <fullName evidence="3">PilZ domain protein</fullName>
    </submittedName>
</protein>
<dbReference type="InterPro" id="IPR040638">
    <property type="entry name" value="PilZN1"/>
</dbReference>
<name>B9M1A7_GEODF</name>
<proteinExistence type="predicted"/>
<dbReference type="HOGENOM" id="CLU_061358_0_0_7"/>
<keyword evidence="1" id="KW-0812">Transmembrane</keyword>
<feature type="transmembrane region" description="Helical" evidence="1">
    <location>
        <begin position="290"/>
        <end position="314"/>
    </location>
</feature>
<dbReference type="Gene3D" id="2.30.110.70">
    <property type="match status" value="1"/>
</dbReference>
<feature type="domain" description="N-terminal PilZ-like" evidence="2">
    <location>
        <begin position="11"/>
        <end position="99"/>
    </location>
</feature>
<organism evidence="3 4">
    <name type="scientific">Geotalea daltonii (strain DSM 22248 / JCM 15807 / FRC-32)</name>
    <name type="common">Geobacter daltonii</name>
    <dbReference type="NCBI Taxonomy" id="316067"/>
    <lineage>
        <taxon>Bacteria</taxon>
        <taxon>Pseudomonadati</taxon>
        <taxon>Thermodesulfobacteriota</taxon>
        <taxon>Desulfuromonadia</taxon>
        <taxon>Geobacterales</taxon>
        <taxon>Geobacteraceae</taxon>
        <taxon>Geotalea</taxon>
    </lineage>
</organism>
<dbReference type="KEGG" id="geo:Geob_0815"/>
<keyword evidence="1" id="KW-0472">Membrane</keyword>
<dbReference type="OrthoDB" id="5391652at2"/>
<dbReference type="AlphaFoldDB" id="B9M1A7"/>
<dbReference type="STRING" id="316067.Geob_0815"/>
<reference evidence="3 4" key="1">
    <citation type="submission" date="2009-01" db="EMBL/GenBank/DDBJ databases">
        <title>Complete sequence of Geobacter sp. FRC-32.</title>
        <authorList>
            <consortium name="US DOE Joint Genome Institute"/>
            <person name="Lucas S."/>
            <person name="Copeland A."/>
            <person name="Lapidus A."/>
            <person name="Glavina del Rio T."/>
            <person name="Dalin E."/>
            <person name="Tice H."/>
            <person name="Bruce D."/>
            <person name="Goodwin L."/>
            <person name="Pitluck S."/>
            <person name="Saunders E."/>
            <person name="Brettin T."/>
            <person name="Detter J.C."/>
            <person name="Han C."/>
            <person name="Larimer F."/>
            <person name="Land M."/>
            <person name="Hauser L."/>
            <person name="Kyrpides N."/>
            <person name="Ovchinnikova G."/>
            <person name="Kostka J."/>
            <person name="Richardson P."/>
        </authorList>
    </citation>
    <scope>NUCLEOTIDE SEQUENCE [LARGE SCALE GENOMIC DNA]</scope>
    <source>
        <strain evidence="4">DSM 22248 / JCM 15807 / FRC-32</strain>
    </source>
</reference>
<dbReference type="Pfam" id="PF18672">
    <property type="entry name" value="PilZN1"/>
    <property type="match status" value="1"/>
</dbReference>
<keyword evidence="1" id="KW-1133">Transmembrane helix</keyword>
<evidence type="ECO:0000313" key="3">
    <source>
        <dbReference type="EMBL" id="ACM19177.1"/>
    </source>
</evidence>
<evidence type="ECO:0000256" key="1">
    <source>
        <dbReference type="SAM" id="Phobius"/>
    </source>
</evidence>
<dbReference type="EMBL" id="CP001390">
    <property type="protein sequence ID" value="ACM19177.1"/>
    <property type="molecule type" value="Genomic_DNA"/>
</dbReference>
<accession>B9M1A7</accession>
<dbReference type="RefSeq" id="WP_012645906.1">
    <property type="nucleotide sequence ID" value="NC_011979.1"/>
</dbReference>
<evidence type="ECO:0000313" key="4">
    <source>
        <dbReference type="Proteomes" id="UP000007721"/>
    </source>
</evidence>
<sequence length="337" mass="39949">MNQKFPEYQPFFHKGLRIEIGIPQPSGDIFRDWAIIKDYQEDTILVQLSRDYLPANVKVNVSSILDASVRIDQQIYTCTSIVTERQGERNLRIRLFGLLTLKERRQFFRLECTFNFRFTDPDLRLREEVEAEWQNWRQLELMKLQGYDDFSVAARQAEHQANHPPHVWHDSSNIPIVLGGGGMGFKLDKRLKPESLLHMELYLPLSPPRTIHTVAEVAYVLDPVETSENSTVYYRTGFKFIRLEERDRDDVFRYISQMQLIRLREMSENRPFQSPYDKAEKRQGVDWERILLRALYVLLVVAVCLWIGKLLLAYRERGNTNEIKTIYEKSLKKYRKE</sequence>
<keyword evidence="4" id="KW-1185">Reference proteome</keyword>
<evidence type="ECO:0000259" key="2">
    <source>
        <dbReference type="Pfam" id="PF18672"/>
    </source>
</evidence>
<gene>
    <name evidence="3" type="ordered locus">Geob_0815</name>
</gene>